<dbReference type="RefSeq" id="WP_102816913.1">
    <property type="nucleotide sequence ID" value="NZ_LN887678.1"/>
</dbReference>
<sequence length="835" mass="92602">MSQTLTYTIGKDRRSLVKDIQDFKIDFDGSNTNWVQARQYERSMRQVFVNIKNEDGTPFDLTGCNIWFEGFLPKNAKGDFRVIDDKGYVALDPSAGRFRFDMPGHAFTVAGSYRQAFFRIVKDGNSVTTLEFDLEVLADKVIDGLVPRDWLSPVEEILDDLETEYKDSTDKLTKITSDFVDQFTQSMNTLKALGATVQNGLDALEQKIKQDGLFTQAEAETFKKEIEDRLKNIGIIGLNVIGYGAKGDGKADDTDAVVKTFNDAKTSNSHHVYFPAGQYIVNTTIPLSGIVASGDDRNSSIIINDRAEPVFSLQSNSGVHDLGFKTNSTASNKMIAIEKSGGDVAYQDIDISRLAFEAPEYETDGKTVGKWGLRPFYFDLDGLGLTGVTIRDCLLKNTYGGLTVDTTNDGWMTGCLYDNFTVRGFKHHILELTSSNNTMNQLSQNVFSNFTGQVLHEANDDAAGYIVAGTGNNFDNLRLFNDGNSNWHAIKLQYCGGDKFDTHNATFSRGATAFNSFKGGDLEGTIYDPDGLRDLQHFDHVQLQISGSAVGDDSVIQMVNVNDPIHTNLLSRRGFIKNTAISAQAELPSDARIIQSADNYGEFFEITMGATGGTFDYILNDPEATVSAVKQGDYTIGLRWQNLNPNVDLEKDLRAYLEFGGQDVTDHYRYIYKNPNIHSDLKEWSWIIEPDQSFYTKNINYADNNFFKIYLGPNMHIKIYAIFVCPGRVLDFERVNDDGELNVLPLTTAKPLPVGTTLTGISHHMVRFAGTYYAGAGNHPADTPADFSNNDYMIRVTPGTANDNGILELINLNTNTILMSTVAGGNSSTWIKQHA</sequence>
<dbReference type="SUPFAM" id="SSF51126">
    <property type="entry name" value="Pectin lyase-like"/>
    <property type="match status" value="1"/>
</dbReference>
<dbReference type="EMBL" id="LN887678">
    <property type="protein sequence ID" value="CUR42326.1"/>
    <property type="molecule type" value="Genomic_DNA"/>
</dbReference>
<feature type="domain" description="Rhamnogalacturonase A/B/Epimerase-like pectate lyase" evidence="2">
    <location>
        <begin position="239"/>
        <end position="305"/>
    </location>
</feature>
<evidence type="ECO:0000259" key="1">
    <source>
        <dbReference type="Pfam" id="PF10651"/>
    </source>
</evidence>
<dbReference type="InterPro" id="IPR018913">
    <property type="entry name" value="BppU_N"/>
</dbReference>
<accession>A0A0U5K254</accession>
<evidence type="ECO:0000259" key="2">
    <source>
        <dbReference type="Pfam" id="PF12708"/>
    </source>
</evidence>
<organism evidence="3 4">
    <name type="scientific">Limosilactobacillus reuteri</name>
    <name type="common">Lactobacillus reuteri</name>
    <dbReference type="NCBI Taxonomy" id="1598"/>
    <lineage>
        <taxon>Bacteria</taxon>
        <taxon>Bacillati</taxon>
        <taxon>Bacillota</taxon>
        <taxon>Bacilli</taxon>
        <taxon>Lactobacillales</taxon>
        <taxon>Lactobacillaceae</taxon>
        <taxon>Limosilactobacillus</taxon>
    </lineage>
</organism>
<dbReference type="InterPro" id="IPR011050">
    <property type="entry name" value="Pectin_lyase_fold/virulence"/>
</dbReference>
<dbReference type="Proteomes" id="UP000235484">
    <property type="component" value="Unassembled WGS sequence"/>
</dbReference>
<dbReference type="Gene3D" id="2.60.40.3350">
    <property type="match status" value="1"/>
</dbReference>
<protein>
    <recommendedName>
        <fullName evidence="5">BppU N-terminal domain-containing protein</fullName>
    </recommendedName>
</protein>
<evidence type="ECO:0000313" key="3">
    <source>
        <dbReference type="EMBL" id="CUR42326.1"/>
    </source>
</evidence>
<dbReference type="Gene3D" id="2.160.20.10">
    <property type="entry name" value="Single-stranded right-handed beta-helix, Pectin lyase-like"/>
    <property type="match status" value="1"/>
</dbReference>
<proteinExistence type="predicted"/>
<reference evidence="4" key="1">
    <citation type="submission" date="2015-10" db="EMBL/GenBank/DDBJ databases">
        <authorList>
            <person name="Crossman L.C."/>
        </authorList>
    </citation>
    <scope>NUCLEOTIDE SEQUENCE [LARGE SCALE GENOMIC DNA]</scope>
    <source>
        <strain evidence="4">20-2</strain>
    </source>
</reference>
<feature type="domain" description="BppU N-terminal" evidence="1">
    <location>
        <begin position="5"/>
        <end position="161"/>
    </location>
</feature>
<dbReference type="Pfam" id="PF12708">
    <property type="entry name" value="Pect-lyase_RHGA_epim"/>
    <property type="match status" value="1"/>
</dbReference>
<dbReference type="InterPro" id="IPR012334">
    <property type="entry name" value="Pectin_lyas_fold"/>
</dbReference>
<dbReference type="Pfam" id="PF10651">
    <property type="entry name" value="BppU_N"/>
    <property type="match status" value="1"/>
</dbReference>
<dbReference type="AlphaFoldDB" id="A0A0U5K254"/>
<dbReference type="InterPro" id="IPR024535">
    <property type="entry name" value="RHGA/B-epi-like_pectate_lyase"/>
</dbReference>
<gene>
    <name evidence="3" type="ORF">LRLP16767_LR202_02031</name>
</gene>
<evidence type="ECO:0000313" key="4">
    <source>
        <dbReference type="Proteomes" id="UP000235484"/>
    </source>
</evidence>
<name>A0A0U5K254_LIMRT</name>
<evidence type="ECO:0008006" key="5">
    <source>
        <dbReference type="Google" id="ProtNLM"/>
    </source>
</evidence>